<dbReference type="EC" id="7.1.1.2" evidence="3"/>
<evidence type="ECO:0000256" key="9">
    <source>
        <dbReference type="ARBA" id="ARBA00049551"/>
    </source>
</evidence>
<keyword evidence="6 10" id="KW-1133">Transmembrane helix</keyword>
<comment type="subcellular location">
    <subcellularLocation>
        <location evidence="1">Membrane</location>
        <topology evidence="1">Multi-pass membrane protein</topology>
    </subcellularLocation>
</comment>
<gene>
    <name evidence="12" type="primary">nad2</name>
</gene>
<reference evidence="12" key="1">
    <citation type="submission" date="2018-03" db="EMBL/GenBank/DDBJ databases">
        <title>The complete mitochondrial genome of the lichenized fungi Arthonia susa.</title>
        <authorList>
            <person name="Erzen C.L."/>
            <person name="Pogoda C.S."/>
            <person name="Keepers K.G."/>
            <person name="Lendemer J.C."/>
            <person name="Tripp E.A."/>
            <person name="Kane N.C."/>
        </authorList>
    </citation>
    <scope>NUCLEOTIDE SEQUENCE</scope>
</reference>
<keyword evidence="12" id="KW-0496">Mitochondrion</keyword>
<feature type="transmembrane region" description="Helical" evidence="10">
    <location>
        <begin position="70"/>
        <end position="90"/>
    </location>
</feature>
<feature type="transmembrane region" description="Helical" evidence="10">
    <location>
        <begin position="216"/>
        <end position="240"/>
    </location>
</feature>
<protein>
    <recommendedName>
        <fullName evidence="4">NADH-ubiquinone oxidoreductase chain 2</fullName>
        <ecNumber evidence="3">7.1.1.2</ecNumber>
    </recommendedName>
    <alternativeName>
        <fullName evidence="8">NADH dehydrogenase subunit 2</fullName>
    </alternativeName>
</protein>
<organism evidence="12">
    <name type="scientific">Arthonia susa</name>
    <dbReference type="NCBI Taxonomy" id="2488734"/>
    <lineage>
        <taxon>Eukaryota</taxon>
        <taxon>Fungi</taxon>
        <taxon>Dikarya</taxon>
        <taxon>Ascomycota</taxon>
        <taxon>Pezizomycotina</taxon>
        <taxon>Arthoniomycetes</taxon>
        <taxon>Arthoniales</taxon>
        <taxon>Arthoniaceae</taxon>
        <taxon>Arthonia</taxon>
    </lineage>
</organism>
<evidence type="ECO:0000256" key="7">
    <source>
        <dbReference type="ARBA" id="ARBA00023136"/>
    </source>
</evidence>
<evidence type="ECO:0000256" key="1">
    <source>
        <dbReference type="ARBA" id="ARBA00004141"/>
    </source>
</evidence>
<proteinExistence type="inferred from homology"/>
<feature type="transmembrane region" description="Helical" evidence="10">
    <location>
        <begin position="157"/>
        <end position="178"/>
    </location>
</feature>
<dbReference type="InterPro" id="IPR010096">
    <property type="entry name" value="NADH-Q_OxRdtase_suN/2"/>
</dbReference>
<sequence length="566" mass="64170">MIYSRSVIATLIVCIIITFYAFDYKFLDKGIGLYHGLFHISATTEIFHVFIFLISGLILQLNSFYPRKAWTSHFSSLYKLLFFKLIYFNSFIINKMAEQFRILEYSLIILFVVIGGAFLMSCYDLISIFLAIELQSYGLYLLCSVYRDSEKATSAGLTYFLLGGLSSCFILLASSLLYSNSGNTGFDALYIINNISSVKYNLIDIGYSYLSSYNSYYISSALTIMSVGFLFKITAAPFHFWSPDVYDAIPTIVTTFVAIFAKISIFILLLEIVHYTTNYLNYSNNLDNINGYYNSYWTFTILISSLMSLIIGSVLGLTQFRIKRLYAYSTISHVGFILLALSINSIESIQAFMFYLIQYSLSNLNAFILLIAIGYSLYLYIEKDNLNKEKENFAKDSTSTLSDKKNSPLQLISQLKGYFYVNTYLALSLTITIFSFVGIPPLIGFFAKQLVLSSALDNGYIFMALIAILTSVISAYYYLVLIKQIFFNNTDYILNPQITYITIKTSLVNKLNNKTKNINLGNNNIILSSSLSVTISVLTLIILLFILNPQEWLSLANILALIFFNS</sequence>
<feature type="transmembrane region" description="Helical" evidence="10">
    <location>
        <begin position="6"/>
        <end position="24"/>
    </location>
</feature>
<evidence type="ECO:0000256" key="8">
    <source>
        <dbReference type="ARBA" id="ARBA00031028"/>
    </source>
</evidence>
<comment type="catalytic activity">
    <reaction evidence="9">
        <text>a ubiquinone + NADH + 5 H(+)(in) = a ubiquinol + NAD(+) + 4 H(+)(out)</text>
        <dbReference type="Rhea" id="RHEA:29091"/>
        <dbReference type="Rhea" id="RHEA-COMP:9565"/>
        <dbReference type="Rhea" id="RHEA-COMP:9566"/>
        <dbReference type="ChEBI" id="CHEBI:15378"/>
        <dbReference type="ChEBI" id="CHEBI:16389"/>
        <dbReference type="ChEBI" id="CHEBI:17976"/>
        <dbReference type="ChEBI" id="CHEBI:57540"/>
        <dbReference type="ChEBI" id="CHEBI:57945"/>
        <dbReference type="EC" id="7.1.1.2"/>
    </reaction>
</comment>
<evidence type="ECO:0000256" key="10">
    <source>
        <dbReference type="SAM" id="Phobius"/>
    </source>
</evidence>
<feature type="transmembrane region" description="Helical" evidence="10">
    <location>
        <begin position="325"/>
        <end position="346"/>
    </location>
</feature>
<evidence type="ECO:0000259" key="11">
    <source>
        <dbReference type="Pfam" id="PF00361"/>
    </source>
</evidence>
<feature type="transmembrane region" description="Helical" evidence="10">
    <location>
        <begin position="36"/>
        <end position="58"/>
    </location>
</feature>
<dbReference type="InterPro" id="IPR001750">
    <property type="entry name" value="ND/Mrp_TM"/>
</dbReference>
<feature type="domain" description="NADH:quinone oxidoreductase/Mrp antiporter transmembrane" evidence="11">
    <location>
        <begin position="123"/>
        <end position="474"/>
    </location>
</feature>
<feature type="transmembrane region" description="Helical" evidence="10">
    <location>
        <begin position="352"/>
        <end position="381"/>
    </location>
</feature>
<keyword evidence="5 10" id="KW-0812">Transmembrane</keyword>
<keyword evidence="7 10" id="KW-0472">Membrane</keyword>
<evidence type="ECO:0000256" key="5">
    <source>
        <dbReference type="ARBA" id="ARBA00022692"/>
    </source>
</evidence>
<geneLocation type="mitochondrion" evidence="12"/>
<comment type="similarity">
    <text evidence="2">Belongs to the complex I subunit 2 family.</text>
</comment>
<feature type="transmembrane region" description="Helical" evidence="10">
    <location>
        <begin position="459"/>
        <end position="479"/>
    </location>
</feature>
<dbReference type="HAMAP" id="MF_00445">
    <property type="entry name" value="NDH1_NuoN_1"/>
    <property type="match status" value="1"/>
</dbReference>
<feature type="transmembrane region" description="Helical" evidence="10">
    <location>
        <begin position="252"/>
        <end position="276"/>
    </location>
</feature>
<dbReference type="EMBL" id="MH015348">
    <property type="protein sequence ID" value="AZP39732.1"/>
    <property type="molecule type" value="Genomic_DNA"/>
</dbReference>
<dbReference type="GO" id="GO:0008137">
    <property type="term" value="F:NADH dehydrogenase (ubiquinone) activity"/>
    <property type="evidence" value="ECO:0007669"/>
    <property type="project" value="UniProtKB-EC"/>
</dbReference>
<dbReference type="GO" id="GO:0042773">
    <property type="term" value="P:ATP synthesis coupled electron transport"/>
    <property type="evidence" value="ECO:0007669"/>
    <property type="project" value="InterPro"/>
</dbReference>
<accession>A0A3Q9CWB3</accession>
<dbReference type="Pfam" id="PF00361">
    <property type="entry name" value="Proton_antipo_M"/>
    <property type="match status" value="1"/>
</dbReference>
<dbReference type="PANTHER" id="PTHR22773">
    <property type="entry name" value="NADH DEHYDROGENASE"/>
    <property type="match status" value="1"/>
</dbReference>
<dbReference type="GO" id="GO:0016020">
    <property type="term" value="C:membrane"/>
    <property type="evidence" value="ECO:0007669"/>
    <property type="project" value="UniProtKB-SubCell"/>
</dbReference>
<dbReference type="AlphaFoldDB" id="A0A3Q9CWB3"/>
<evidence type="ECO:0000256" key="3">
    <source>
        <dbReference type="ARBA" id="ARBA00012944"/>
    </source>
</evidence>
<feature type="transmembrane region" description="Helical" evidence="10">
    <location>
        <begin position="102"/>
        <end position="120"/>
    </location>
</feature>
<feature type="transmembrane region" description="Helical" evidence="10">
    <location>
        <begin position="424"/>
        <end position="447"/>
    </location>
</feature>
<evidence type="ECO:0000256" key="6">
    <source>
        <dbReference type="ARBA" id="ARBA00022989"/>
    </source>
</evidence>
<feature type="transmembrane region" description="Helical" evidence="10">
    <location>
        <begin position="525"/>
        <end position="547"/>
    </location>
</feature>
<name>A0A3Q9CWB3_9PEZI</name>
<evidence type="ECO:0000313" key="12">
    <source>
        <dbReference type="EMBL" id="AZP39732.1"/>
    </source>
</evidence>
<evidence type="ECO:0000256" key="2">
    <source>
        <dbReference type="ARBA" id="ARBA00007012"/>
    </source>
</evidence>
<feature type="transmembrane region" description="Helical" evidence="10">
    <location>
        <begin position="296"/>
        <end position="318"/>
    </location>
</feature>
<evidence type="ECO:0000256" key="4">
    <source>
        <dbReference type="ARBA" id="ARBA00021008"/>
    </source>
</evidence>